<accession>A0AAF3F2S0</accession>
<protein>
    <submittedName>
        <fullName evidence="9">ABC transporter domain-containing protein</fullName>
    </submittedName>
</protein>
<dbReference type="InterPro" id="IPR003439">
    <property type="entry name" value="ABC_transporter-like_ATP-bd"/>
</dbReference>
<dbReference type="PROSITE" id="PS00211">
    <property type="entry name" value="ABC_TRANSPORTER_1"/>
    <property type="match status" value="2"/>
</dbReference>
<evidence type="ECO:0000256" key="5">
    <source>
        <dbReference type="ARBA" id="ARBA00022990"/>
    </source>
</evidence>
<keyword evidence="4" id="KW-0067">ATP-binding</keyword>
<evidence type="ECO:0000313" key="8">
    <source>
        <dbReference type="Proteomes" id="UP000887575"/>
    </source>
</evidence>
<dbReference type="CDD" id="cd03221">
    <property type="entry name" value="ABCF_EF-3"/>
    <property type="match status" value="2"/>
</dbReference>
<evidence type="ECO:0000256" key="1">
    <source>
        <dbReference type="ARBA" id="ARBA00011054"/>
    </source>
</evidence>
<reference evidence="9" key="1">
    <citation type="submission" date="2024-02" db="UniProtKB">
        <authorList>
            <consortium name="WormBaseParasite"/>
        </authorList>
    </citation>
    <scope>IDENTIFICATION</scope>
</reference>
<dbReference type="AlphaFoldDB" id="A0AAF3F2S0"/>
<evidence type="ECO:0000256" key="4">
    <source>
        <dbReference type="ARBA" id="ARBA00022840"/>
    </source>
</evidence>
<dbReference type="FunFam" id="3.40.50.300:FF:002454">
    <property type="entry name" value="Chromosome 10, whole genome shotgun sequence"/>
    <property type="match status" value="1"/>
</dbReference>
<dbReference type="GO" id="GO:0005524">
    <property type="term" value="F:ATP binding"/>
    <property type="evidence" value="ECO:0007669"/>
    <property type="project" value="UniProtKB-KW"/>
</dbReference>
<evidence type="ECO:0000313" key="9">
    <source>
        <dbReference type="WBParaSite" id="MBELARI_LOCUS20126"/>
    </source>
</evidence>
<dbReference type="InterPro" id="IPR027417">
    <property type="entry name" value="P-loop_NTPase"/>
</dbReference>
<dbReference type="InterPro" id="IPR032781">
    <property type="entry name" value="ABC_tran_Xtn"/>
</dbReference>
<dbReference type="Gene3D" id="3.40.50.300">
    <property type="entry name" value="P-loop containing nucleotide triphosphate hydrolases"/>
    <property type="match status" value="2"/>
</dbReference>
<dbReference type="Pfam" id="PF26051">
    <property type="entry name" value="PWI_ABCF3"/>
    <property type="match status" value="1"/>
</dbReference>
<feature type="domain" description="ABC transporter" evidence="7">
    <location>
        <begin position="542"/>
        <end position="758"/>
    </location>
</feature>
<proteinExistence type="inferred from homology"/>
<evidence type="ECO:0000259" key="7">
    <source>
        <dbReference type="PROSITE" id="PS50893"/>
    </source>
</evidence>
<dbReference type="PROSITE" id="PS50893">
    <property type="entry name" value="ABC_TRANSPORTER_2"/>
    <property type="match status" value="2"/>
</dbReference>
<dbReference type="Pfam" id="PF00005">
    <property type="entry name" value="ABC_tran"/>
    <property type="match status" value="2"/>
</dbReference>
<comment type="similarity">
    <text evidence="1">Belongs to the ABC transporter superfamily. ABCF family. EF3 subfamily.</text>
</comment>
<evidence type="ECO:0000256" key="2">
    <source>
        <dbReference type="ARBA" id="ARBA00022737"/>
    </source>
</evidence>
<dbReference type="Pfam" id="PF12848">
    <property type="entry name" value="ABC_tran_Xtn"/>
    <property type="match status" value="1"/>
</dbReference>
<dbReference type="GO" id="GO:0016887">
    <property type="term" value="F:ATP hydrolysis activity"/>
    <property type="evidence" value="ECO:0007669"/>
    <property type="project" value="InterPro"/>
</dbReference>
<evidence type="ECO:0000256" key="6">
    <source>
        <dbReference type="SAM" id="Phobius"/>
    </source>
</evidence>
<dbReference type="InterPro" id="IPR017871">
    <property type="entry name" value="ABC_transporter-like_CS"/>
</dbReference>
<evidence type="ECO:0000256" key="3">
    <source>
        <dbReference type="ARBA" id="ARBA00022741"/>
    </source>
</evidence>
<keyword evidence="5" id="KW-0007">Acetylation</keyword>
<dbReference type="FunFam" id="3.40.50.300:FF:000104">
    <property type="entry name" value="ATP-binding cassette sub-family F member 3"/>
    <property type="match status" value="1"/>
</dbReference>
<sequence>MFAGQSLVDDYTLQIFSSDVAYYAFLVPALLPAFICFYFVIWLGHEKMANVDAIPGFLATSFPGLPVEVKDYIAAILKENASEMVSVDEIFSAVGDHLIANVENLGDDVARRVCEQFMKMLHGDNVPVSAKQVATTRKLEQTVDMAAQKDDFRDRESIWKLQTRDTPTIVDKDKLKKAEAKTMDKAVAREGVPVVKRKRQEILATASQAANRREQSGAGQNSLNVALESVDISIGTKQLLSSANVTMGYGRKYGLVGRNGIGKTTLLKMISCGQLRIPPNILMLSVEQEVEGDDTRVLDSVLSSDVKRMEMLEKEKILQERLNKSGLSDAEKNKHNTELAKLYADMEASGMDKAPARAASILYGLGFDPDEQKKPTKEFSGGWRMRVALARALFVKPDLLLLDEPTNMLDMRAVYWLEGYLQQWEGTILTVSHDRKFLNEICTDIVHLHTRRLDQYKGNYDLYEKTMKEKLTQQQREYEAQQQLRGHTQEFIDKFRYNAKRAAMVQSRIKMLERLPVLQSVEIESEVHFHFPECEELSNPVLILDDVGFRYNAESPFIFRKLNLGTHAQSRICIVGENGAGKTTLLKLLLGDLDPSTGIRHTNRRLRIGYFTQHHVDQLDMDQTALEVLTTNHPGRTQEEYRASLGRFGIIGDTALQPVYTLSGGQKSRLAFANIAMAKPNYLIMDEPTNHLDVETVEALGKALNKFNGGVVLVSHDEQLISLVCRELWVVKDRMVSNLEGGLEEYRKQVYKQLQLAA</sequence>
<feature type="transmembrane region" description="Helical" evidence="6">
    <location>
        <begin position="20"/>
        <end position="41"/>
    </location>
</feature>
<dbReference type="PANTHER" id="PTHR19211">
    <property type="entry name" value="ATP-BINDING TRANSPORT PROTEIN-RELATED"/>
    <property type="match status" value="1"/>
</dbReference>
<keyword evidence="6" id="KW-0472">Membrane</keyword>
<keyword evidence="8" id="KW-1185">Reference proteome</keyword>
<keyword evidence="3" id="KW-0547">Nucleotide-binding</keyword>
<keyword evidence="2" id="KW-0677">Repeat</keyword>
<dbReference type="PANTHER" id="PTHR19211:SF117">
    <property type="entry name" value="ATP-BINDING CASSETTE SUB-FAMILY F MEMBER 3"/>
    <property type="match status" value="1"/>
</dbReference>
<dbReference type="InterPro" id="IPR003593">
    <property type="entry name" value="AAA+_ATPase"/>
</dbReference>
<dbReference type="SUPFAM" id="SSF52540">
    <property type="entry name" value="P-loop containing nucleoside triphosphate hydrolases"/>
    <property type="match status" value="2"/>
</dbReference>
<dbReference type="SMART" id="SM00382">
    <property type="entry name" value="AAA"/>
    <property type="match status" value="2"/>
</dbReference>
<keyword evidence="6" id="KW-1133">Transmembrane helix</keyword>
<dbReference type="Proteomes" id="UP000887575">
    <property type="component" value="Unassembled WGS sequence"/>
</dbReference>
<name>A0AAF3F2S0_9BILA</name>
<keyword evidence="6" id="KW-0812">Transmembrane</keyword>
<feature type="domain" description="ABC transporter" evidence="7">
    <location>
        <begin position="225"/>
        <end position="475"/>
    </location>
</feature>
<dbReference type="InterPro" id="IPR058770">
    <property type="entry name" value="PWI_ABCF3"/>
</dbReference>
<dbReference type="InterPro" id="IPR050611">
    <property type="entry name" value="ABCF"/>
</dbReference>
<dbReference type="WBParaSite" id="MBELARI_LOCUS20126">
    <property type="protein sequence ID" value="MBELARI_LOCUS20126"/>
    <property type="gene ID" value="MBELARI_LOCUS20126"/>
</dbReference>
<organism evidence="8 9">
    <name type="scientific">Mesorhabditis belari</name>
    <dbReference type="NCBI Taxonomy" id="2138241"/>
    <lineage>
        <taxon>Eukaryota</taxon>
        <taxon>Metazoa</taxon>
        <taxon>Ecdysozoa</taxon>
        <taxon>Nematoda</taxon>
        <taxon>Chromadorea</taxon>
        <taxon>Rhabditida</taxon>
        <taxon>Rhabditina</taxon>
        <taxon>Rhabditomorpha</taxon>
        <taxon>Rhabditoidea</taxon>
        <taxon>Rhabditidae</taxon>
        <taxon>Mesorhabditinae</taxon>
        <taxon>Mesorhabditis</taxon>
    </lineage>
</organism>